<dbReference type="NCBIfam" id="TIGR00157">
    <property type="entry name" value="ribosome small subunit-dependent GTPase A"/>
    <property type="match status" value="1"/>
</dbReference>
<dbReference type="PANTHER" id="PTHR32120">
    <property type="entry name" value="SMALL RIBOSOMAL SUBUNIT BIOGENESIS GTPASE RSGA"/>
    <property type="match status" value="1"/>
</dbReference>
<keyword evidence="7 10" id="KW-0862">Zinc</keyword>
<name>A0ABQ5LQT6_9RHOB</name>
<reference evidence="13" key="1">
    <citation type="journal article" date="2023" name="Int. J. Syst. Evol. Microbiol.">
        <title>Sinisalibacter aestuarii sp. nov., isolated from estuarine sediment of the Arakawa River.</title>
        <authorList>
            <person name="Arafat S.T."/>
            <person name="Hirano S."/>
            <person name="Sato A."/>
            <person name="Takeuchi K."/>
            <person name="Yasuda T."/>
            <person name="Terahara T."/>
            <person name="Hamada M."/>
            <person name="Kobayashi T."/>
        </authorList>
    </citation>
    <scope>NUCLEOTIDE SEQUENCE</scope>
    <source>
        <strain evidence="13">B-399</strain>
    </source>
</reference>
<sequence length="343" mass="36845">MTQHSLSSLGWSADFLRQLAIDEIGVLPPARVSAVHRDRLDVLTETGSMSLHLPPGLTTGEVAVGDWVLVDPDRARVARVLDRKSLLHRRAAGVDARDQLIAANVDTLFIATSMNADFNPARLERYLALAYDGGVAPVFVLTKADLCDDPAPFHAALRQIAAAVPVVTLDARDGTTVLALADWCGPGQTVALLGSSGVGKSTLATTLTGAEIATQGIREDDAKGRHTTTSREFHPLAQGGWLIDTPGMRALRLAGVEAGIDAVFDDIAELAGQCRFSDCQHESEPGCAVQAAITTGALDPDRLGRWQKLRREDARNARSIAEAHAHDRAFGRMIKQVMKDKRR</sequence>
<dbReference type="PANTHER" id="PTHR32120:SF10">
    <property type="entry name" value="SMALL RIBOSOMAL SUBUNIT BIOGENESIS GTPASE RSGA"/>
    <property type="match status" value="1"/>
</dbReference>
<dbReference type="InterPro" id="IPR027417">
    <property type="entry name" value="P-loop_NTPase"/>
</dbReference>
<evidence type="ECO:0000256" key="10">
    <source>
        <dbReference type="HAMAP-Rule" id="MF_01820"/>
    </source>
</evidence>
<dbReference type="SUPFAM" id="SSF52540">
    <property type="entry name" value="P-loop containing nucleoside triphosphate hydrolases"/>
    <property type="match status" value="1"/>
</dbReference>
<comment type="function">
    <text evidence="10">One of several proteins that assist in the late maturation steps of the functional core of the 30S ribosomal subunit. Helps release RbfA from mature subunits. May play a role in the assembly of ribosomal proteins into the subunit. Circularly permuted GTPase that catalyzes slow GTP hydrolysis, GTPase activity is stimulated by the 30S ribosomal subunit.</text>
</comment>
<dbReference type="CDD" id="cd01854">
    <property type="entry name" value="YjeQ_EngC"/>
    <property type="match status" value="1"/>
</dbReference>
<evidence type="ECO:0000259" key="12">
    <source>
        <dbReference type="PROSITE" id="PS51721"/>
    </source>
</evidence>
<keyword evidence="14" id="KW-1185">Reference proteome</keyword>
<comment type="caution">
    <text evidence="13">The sequence shown here is derived from an EMBL/GenBank/DDBJ whole genome shotgun (WGS) entry which is preliminary data.</text>
</comment>
<feature type="binding site" evidence="10">
    <location>
        <position position="281"/>
    </location>
    <ligand>
        <name>Zn(2+)</name>
        <dbReference type="ChEBI" id="CHEBI:29105"/>
    </ligand>
</feature>
<feature type="binding site" evidence="10">
    <location>
        <position position="287"/>
    </location>
    <ligand>
        <name>Zn(2+)</name>
        <dbReference type="ChEBI" id="CHEBI:29105"/>
    </ligand>
</feature>
<evidence type="ECO:0000256" key="4">
    <source>
        <dbReference type="ARBA" id="ARBA00022730"/>
    </source>
</evidence>
<dbReference type="EC" id="3.6.1.-" evidence="10"/>
<protein>
    <recommendedName>
        <fullName evidence="10">Small ribosomal subunit biogenesis GTPase RsgA</fullName>
        <ecNumber evidence="10">3.6.1.-</ecNumber>
    </recommendedName>
</protein>
<comment type="similarity">
    <text evidence="10">Belongs to the TRAFAC class YlqF/YawG GTPase family. RsgA subfamily.</text>
</comment>
<keyword evidence="2 10" id="KW-0690">Ribosome biogenesis</keyword>
<accession>A0ABQ5LQT6</accession>
<comment type="subunit">
    <text evidence="10">Monomer. Associates with 30S ribosomal subunit, binds 16S rRNA.</text>
</comment>
<evidence type="ECO:0000259" key="11">
    <source>
        <dbReference type="PROSITE" id="PS50936"/>
    </source>
</evidence>
<evidence type="ECO:0000256" key="5">
    <source>
        <dbReference type="ARBA" id="ARBA00022741"/>
    </source>
</evidence>
<dbReference type="EMBL" id="BROH01000001">
    <property type="protein sequence ID" value="GKY86973.1"/>
    <property type="molecule type" value="Genomic_DNA"/>
</dbReference>
<feature type="binding site" evidence="10">
    <location>
        <begin position="194"/>
        <end position="202"/>
    </location>
    <ligand>
        <name>GTP</name>
        <dbReference type="ChEBI" id="CHEBI:37565"/>
    </ligand>
</feature>
<organism evidence="13 14">
    <name type="scientific">Sinisalibacter aestuarii</name>
    <dbReference type="NCBI Taxonomy" id="2949426"/>
    <lineage>
        <taxon>Bacteria</taxon>
        <taxon>Pseudomonadati</taxon>
        <taxon>Pseudomonadota</taxon>
        <taxon>Alphaproteobacteria</taxon>
        <taxon>Rhodobacterales</taxon>
        <taxon>Roseobacteraceae</taxon>
        <taxon>Sinisalibacter</taxon>
    </lineage>
</organism>
<dbReference type="PROSITE" id="PS50936">
    <property type="entry name" value="ENGC_GTPASE"/>
    <property type="match status" value="1"/>
</dbReference>
<keyword evidence="6 10" id="KW-0378">Hydrolase</keyword>
<evidence type="ECO:0000256" key="6">
    <source>
        <dbReference type="ARBA" id="ARBA00022801"/>
    </source>
</evidence>
<dbReference type="InterPro" id="IPR004881">
    <property type="entry name" value="Ribosome_biogen_GTPase_RsgA"/>
</dbReference>
<evidence type="ECO:0000256" key="1">
    <source>
        <dbReference type="ARBA" id="ARBA00022490"/>
    </source>
</evidence>
<proteinExistence type="inferred from homology"/>
<evidence type="ECO:0000313" key="13">
    <source>
        <dbReference type="EMBL" id="GKY86973.1"/>
    </source>
</evidence>
<feature type="binding site" evidence="10">
    <location>
        <begin position="142"/>
        <end position="145"/>
    </location>
    <ligand>
        <name>GTP</name>
        <dbReference type="ChEBI" id="CHEBI:37565"/>
    </ligand>
</feature>
<dbReference type="RefSeq" id="WP_281840911.1">
    <property type="nucleotide sequence ID" value="NZ_BROH01000001.1"/>
</dbReference>
<keyword evidence="4 10" id="KW-0699">rRNA-binding</keyword>
<feature type="domain" description="EngC GTPase" evidence="11">
    <location>
        <begin position="103"/>
        <end position="249"/>
    </location>
</feature>
<keyword evidence="1 10" id="KW-0963">Cytoplasm</keyword>
<dbReference type="InterPro" id="IPR030378">
    <property type="entry name" value="G_CP_dom"/>
</dbReference>
<keyword evidence="3 10" id="KW-0479">Metal-binding</keyword>
<dbReference type="HAMAP" id="MF_01820">
    <property type="entry name" value="GTPase_RsgA"/>
    <property type="match status" value="1"/>
</dbReference>
<dbReference type="PROSITE" id="PS51721">
    <property type="entry name" value="G_CP"/>
    <property type="match status" value="1"/>
</dbReference>
<evidence type="ECO:0000256" key="8">
    <source>
        <dbReference type="ARBA" id="ARBA00022884"/>
    </source>
</evidence>
<dbReference type="InterPro" id="IPR010914">
    <property type="entry name" value="RsgA_GTPase_dom"/>
</dbReference>
<keyword evidence="9 10" id="KW-0342">GTP-binding</keyword>
<keyword evidence="5 10" id="KW-0547">Nucleotide-binding</keyword>
<gene>
    <name evidence="10 13" type="primary">rsgA</name>
    <name evidence="13" type="ORF">STA1M1_08420</name>
</gene>
<feature type="binding site" evidence="10">
    <location>
        <position position="274"/>
    </location>
    <ligand>
        <name>Zn(2+)</name>
        <dbReference type="ChEBI" id="CHEBI:29105"/>
    </ligand>
</feature>
<evidence type="ECO:0000256" key="3">
    <source>
        <dbReference type="ARBA" id="ARBA00022723"/>
    </source>
</evidence>
<comment type="cofactor">
    <cofactor evidence="10">
        <name>Zn(2+)</name>
        <dbReference type="ChEBI" id="CHEBI:29105"/>
    </cofactor>
    <text evidence="10">Binds 1 zinc ion per subunit.</text>
</comment>
<comment type="subcellular location">
    <subcellularLocation>
        <location evidence="10">Cytoplasm</location>
    </subcellularLocation>
</comment>
<dbReference type="Pfam" id="PF03193">
    <property type="entry name" value="RsgA_GTPase"/>
    <property type="match status" value="1"/>
</dbReference>
<dbReference type="Gene3D" id="1.10.40.50">
    <property type="entry name" value="Probable gtpase engc, domain 3"/>
    <property type="match status" value="1"/>
</dbReference>
<evidence type="ECO:0000256" key="9">
    <source>
        <dbReference type="ARBA" id="ARBA00023134"/>
    </source>
</evidence>
<feature type="domain" description="CP-type G" evidence="12">
    <location>
        <begin position="97"/>
        <end position="251"/>
    </location>
</feature>
<evidence type="ECO:0000256" key="2">
    <source>
        <dbReference type="ARBA" id="ARBA00022517"/>
    </source>
</evidence>
<keyword evidence="8 10" id="KW-0694">RNA-binding</keyword>
<feature type="binding site" evidence="10">
    <location>
        <position position="279"/>
    </location>
    <ligand>
        <name>Zn(2+)</name>
        <dbReference type="ChEBI" id="CHEBI:29105"/>
    </ligand>
</feature>
<dbReference type="Gene3D" id="3.40.50.300">
    <property type="entry name" value="P-loop containing nucleotide triphosphate hydrolases"/>
    <property type="match status" value="1"/>
</dbReference>
<evidence type="ECO:0000313" key="14">
    <source>
        <dbReference type="Proteomes" id="UP001144205"/>
    </source>
</evidence>
<evidence type="ECO:0000256" key="7">
    <source>
        <dbReference type="ARBA" id="ARBA00022833"/>
    </source>
</evidence>
<dbReference type="Proteomes" id="UP001144205">
    <property type="component" value="Unassembled WGS sequence"/>
</dbReference>